<dbReference type="AlphaFoldDB" id="A0A345Z366"/>
<protein>
    <submittedName>
        <fullName evidence="1">Uncharacterized protein</fullName>
    </submittedName>
</protein>
<dbReference type="KEGG" id="salx:SALLE_v1c03710"/>
<dbReference type="RefSeq" id="WP_115557958.1">
    <property type="nucleotide sequence ID" value="NZ_CP031376.1"/>
</dbReference>
<dbReference type="Proteomes" id="UP000254792">
    <property type="component" value="Chromosome"/>
</dbReference>
<evidence type="ECO:0000313" key="1">
    <source>
        <dbReference type="EMBL" id="AXK51045.1"/>
    </source>
</evidence>
<proteinExistence type="predicted"/>
<name>A0A345Z366_9MOLU</name>
<dbReference type="OrthoDB" id="387638at2"/>
<keyword evidence="2" id="KW-1185">Reference proteome</keyword>
<reference evidence="1 2" key="1">
    <citation type="submission" date="2018-07" db="EMBL/GenBank/DDBJ databases">
        <title>Complete genome sequence of Spiroplasma alleghenense PLHS-1 (ATCC 51752).</title>
        <authorList>
            <person name="Chou L."/>
            <person name="Lee T.-Y."/>
            <person name="Tsai Y.-M."/>
            <person name="Kuo C.-H."/>
        </authorList>
    </citation>
    <scope>NUCLEOTIDE SEQUENCE [LARGE SCALE GENOMIC DNA]</scope>
    <source>
        <strain evidence="1 2">PLHS-1</strain>
    </source>
</reference>
<sequence>MIFENIKLKYKKIYHQVQIEYFQTRKPNLFEFILIQIILDHPEKDKSISEILKKDFNISETTIFNKTFAELKKIKIIKENIANSVEFIVSKSNSSFESPIKGFSIDESIKTGFIKENYVISQETKNKRFYISYDFLNDDLNFLMSNSEKGFNSSYEFEIERKINKNIEKKLFLELLRKFLNKNGEWFSQDDILKNVFFDNENVNDLNLVRLSNENNFVIAEKLINLEISSDSRIKILSEEKSILNYFEGNPQLKKELYISVIQQYQKKVREIFEPKRGEIDFEIFDSKILNYENLPVYDASEILLINNDDYFAEDKVLNFKKITRNVKYIIIYNSKANNSFQEVKDGKMIFYLNQLSDYTLNNSTISFLNFESGFTNFAFIESDLVDLDIKVPFFQKILNSESDQKNMLSNISVGLSRTFSKCLDIKEYGRSVNLFKILETLNQLDIALEVIREKLQENILEGSIFTEFGKILKHSVSEKTFQKYEEILIKILFDICNSKNYLNFPRIISNYKIINSNLFKKYLLETSCVFDIEKLIQIDLVLQEMDIDLWKFNIFGSLKVFSEYFFENKRLEITKHHQVKSNIFQSHYEFFKDFLIMNSYFYKKQYDEAAQIYLNVFSNMKSIFKNFKNIKYDFESYFILISNLMSSYYRDYDLYLELKISANIKLPIWKIRYDSIQKYNDISKRLNANMPTEFQNAPLEFKVAYLCEFKGEKSFVEQLLDKNTKNIDDIILDIYSRK</sequence>
<evidence type="ECO:0000313" key="2">
    <source>
        <dbReference type="Proteomes" id="UP000254792"/>
    </source>
</evidence>
<gene>
    <name evidence="1" type="ORF">SALLE_v1c03710</name>
</gene>
<dbReference type="EMBL" id="CP031376">
    <property type="protein sequence ID" value="AXK51045.1"/>
    <property type="molecule type" value="Genomic_DNA"/>
</dbReference>
<organism evidence="1 2">
    <name type="scientific">Spiroplasma alleghenense</name>
    <dbReference type="NCBI Taxonomy" id="216931"/>
    <lineage>
        <taxon>Bacteria</taxon>
        <taxon>Bacillati</taxon>
        <taxon>Mycoplasmatota</taxon>
        <taxon>Mollicutes</taxon>
        <taxon>Entomoplasmatales</taxon>
        <taxon>Spiroplasmataceae</taxon>
        <taxon>Spiroplasma</taxon>
    </lineage>
</organism>
<accession>A0A345Z366</accession>